<dbReference type="GO" id="GO:0140662">
    <property type="term" value="F:ATP-dependent protein folding chaperone"/>
    <property type="evidence" value="ECO:0007669"/>
    <property type="project" value="InterPro"/>
</dbReference>
<keyword evidence="3" id="KW-0067">ATP-binding</keyword>
<evidence type="ECO:0000256" key="3">
    <source>
        <dbReference type="ARBA" id="ARBA00022840"/>
    </source>
</evidence>
<evidence type="ECO:0000313" key="4">
    <source>
        <dbReference type="EMBL" id="GAI04470.1"/>
    </source>
</evidence>
<dbReference type="InterPro" id="IPR043129">
    <property type="entry name" value="ATPase_NBD"/>
</dbReference>
<organism evidence="4">
    <name type="scientific">marine sediment metagenome</name>
    <dbReference type="NCBI Taxonomy" id="412755"/>
    <lineage>
        <taxon>unclassified sequences</taxon>
        <taxon>metagenomes</taxon>
        <taxon>ecological metagenomes</taxon>
    </lineage>
</organism>
<evidence type="ECO:0000256" key="1">
    <source>
        <dbReference type="ARBA" id="ARBA00007381"/>
    </source>
</evidence>
<dbReference type="PRINTS" id="PR00301">
    <property type="entry name" value="HEATSHOCK70"/>
</dbReference>
<reference evidence="4" key="1">
    <citation type="journal article" date="2014" name="Front. Microbiol.">
        <title>High frequency of phylogenetically diverse reductive dehalogenase-homologous genes in deep subseafloor sedimentary metagenomes.</title>
        <authorList>
            <person name="Kawai M."/>
            <person name="Futagami T."/>
            <person name="Toyoda A."/>
            <person name="Takaki Y."/>
            <person name="Nishi S."/>
            <person name="Hori S."/>
            <person name="Arai W."/>
            <person name="Tsubouchi T."/>
            <person name="Morono Y."/>
            <person name="Uchiyama I."/>
            <person name="Ito T."/>
            <person name="Fujiyama A."/>
            <person name="Inagaki F."/>
            <person name="Takami H."/>
        </authorList>
    </citation>
    <scope>NUCLEOTIDE SEQUENCE</scope>
    <source>
        <strain evidence="4">Expedition CK06-06</strain>
    </source>
</reference>
<accession>X1LQ28</accession>
<dbReference type="InterPro" id="IPR013126">
    <property type="entry name" value="Hsp_70_fam"/>
</dbReference>
<sequence>EQLSAEILKKLKRDAEEKLGDEVTHAVITVPAYFTEKQKNTTRVAAQLAGLKVQKLLAEPTAAAIAYGVDNMKAGDVKTVMIYDFGGETFDLSILNIVDGQYMEAGTGGDRWLGGDDLDRALQTHILKRISQDYNISDIDTLIENLDQRKRFQFDAQFRDNVENIKIQLSSSTSAQLIMDGFEDENGEWIDFYITITRDEFEKLAKPFVERSIELIDVLLKEVGYDISMIDKISWFISYGCISNLLILSTILKISTP</sequence>
<comment type="similarity">
    <text evidence="1">Belongs to the heat shock protein 70 family.</text>
</comment>
<dbReference type="PANTHER" id="PTHR19375">
    <property type="entry name" value="HEAT SHOCK PROTEIN 70KDA"/>
    <property type="match status" value="1"/>
</dbReference>
<dbReference type="EMBL" id="BARV01011152">
    <property type="protein sequence ID" value="GAI04470.1"/>
    <property type="molecule type" value="Genomic_DNA"/>
</dbReference>
<dbReference type="Gene3D" id="3.90.640.10">
    <property type="entry name" value="Actin, Chain A, domain 4"/>
    <property type="match status" value="1"/>
</dbReference>
<keyword evidence="2" id="KW-0547">Nucleotide-binding</keyword>
<dbReference type="AlphaFoldDB" id="X1LQ28"/>
<dbReference type="SUPFAM" id="SSF53067">
    <property type="entry name" value="Actin-like ATPase domain"/>
    <property type="match status" value="2"/>
</dbReference>
<dbReference type="FunFam" id="3.90.640.10:FF:000003">
    <property type="entry name" value="Molecular chaperone DnaK"/>
    <property type="match status" value="1"/>
</dbReference>
<feature type="non-terminal residue" evidence="4">
    <location>
        <position position="1"/>
    </location>
</feature>
<dbReference type="Pfam" id="PF00012">
    <property type="entry name" value="HSP70"/>
    <property type="match status" value="1"/>
</dbReference>
<gene>
    <name evidence="4" type="ORF">S06H3_21280</name>
</gene>
<feature type="non-terminal residue" evidence="4">
    <location>
        <position position="257"/>
    </location>
</feature>
<proteinExistence type="inferred from homology"/>
<evidence type="ECO:0000256" key="2">
    <source>
        <dbReference type="ARBA" id="ARBA00022741"/>
    </source>
</evidence>
<name>X1LQ28_9ZZZZ</name>
<comment type="caution">
    <text evidence="4">The sequence shown here is derived from an EMBL/GenBank/DDBJ whole genome shotgun (WGS) entry which is preliminary data.</text>
</comment>
<dbReference type="GO" id="GO:0005524">
    <property type="term" value="F:ATP binding"/>
    <property type="evidence" value="ECO:0007669"/>
    <property type="project" value="UniProtKB-KW"/>
</dbReference>
<dbReference type="Gene3D" id="3.30.420.40">
    <property type="match status" value="2"/>
</dbReference>
<protein>
    <submittedName>
        <fullName evidence="4">Uncharacterized protein</fullName>
    </submittedName>
</protein>
<dbReference type="FunFam" id="3.30.420.40:FF:000028">
    <property type="entry name" value="heat shock 70 kDa protein-like"/>
    <property type="match status" value="1"/>
</dbReference>